<evidence type="ECO:0000313" key="2">
    <source>
        <dbReference type="EMBL" id="MFF5202975.1"/>
    </source>
</evidence>
<dbReference type="Proteomes" id="UP001602287">
    <property type="component" value="Unassembled WGS sequence"/>
</dbReference>
<dbReference type="EC" id="2.3.-.-" evidence="2"/>
<keyword evidence="2" id="KW-0808">Transferase</keyword>
<dbReference type="SUPFAM" id="SSF55729">
    <property type="entry name" value="Acyl-CoA N-acyltransferases (Nat)"/>
    <property type="match status" value="1"/>
</dbReference>
<protein>
    <submittedName>
        <fullName evidence="2">GNAT family N-acetyltransferase</fullName>
        <ecNumber evidence="2">2.3.-.-</ecNumber>
    </submittedName>
</protein>
<sequence length="181" mass="20738">MIKGLRLRHYSADGAKATIEQLVDLYLKVYAGGGEFYSEERYRIQLDLHMQRVGWELVAATVERELVGYIYGFPLPLQTRWWEGIQEPVPPGFTEEDGTRTFALSELLVDSAWRRQGIATALYDELVAGRTELRATLLVRPDNIAAQSAYHSWGWIRVTTLRPSWENAPTFVVMLRTTEMS</sequence>
<evidence type="ECO:0000259" key="1">
    <source>
        <dbReference type="PROSITE" id="PS51186"/>
    </source>
</evidence>
<dbReference type="RefSeq" id="WP_387222190.1">
    <property type="nucleotide sequence ID" value="NZ_JBIAZM010000011.1"/>
</dbReference>
<comment type="caution">
    <text evidence="2">The sequence shown here is derived from an EMBL/GenBank/DDBJ whole genome shotgun (WGS) entry which is preliminary data.</text>
</comment>
<reference evidence="2 3" key="1">
    <citation type="submission" date="2024-10" db="EMBL/GenBank/DDBJ databases">
        <title>The Natural Products Discovery Center: Release of the First 8490 Sequenced Strains for Exploring Actinobacteria Biosynthetic Diversity.</title>
        <authorList>
            <person name="Kalkreuter E."/>
            <person name="Kautsar S.A."/>
            <person name="Yang D."/>
            <person name="Bader C.D."/>
            <person name="Teijaro C.N."/>
            <person name="Fluegel L."/>
            <person name="Davis C.M."/>
            <person name="Simpson J.R."/>
            <person name="Lauterbach L."/>
            <person name="Steele A.D."/>
            <person name="Gui C."/>
            <person name="Meng S."/>
            <person name="Li G."/>
            <person name="Viehrig K."/>
            <person name="Ye F."/>
            <person name="Su P."/>
            <person name="Kiefer A.F."/>
            <person name="Nichols A."/>
            <person name="Cepeda A.J."/>
            <person name="Yan W."/>
            <person name="Fan B."/>
            <person name="Jiang Y."/>
            <person name="Adhikari A."/>
            <person name="Zheng C.-J."/>
            <person name="Schuster L."/>
            <person name="Cowan T.M."/>
            <person name="Smanski M.J."/>
            <person name="Chevrette M.G."/>
            <person name="De Carvalho L.P.S."/>
            <person name="Shen B."/>
        </authorList>
    </citation>
    <scope>NUCLEOTIDE SEQUENCE [LARGE SCALE GENOMIC DNA]</scope>
    <source>
        <strain evidence="2 3">NPDC000140</strain>
    </source>
</reference>
<dbReference type="EMBL" id="JBIAZM010000011">
    <property type="protein sequence ID" value="MFF5202975.1"/>
    <property type="molecule type" value="Genomic_DNA"/>
</dbReference>
<dbReference type="CDD" id="cd04301">
    <property type="entry name" value="NAT_SF"/>
    <property type="match status" value="1"/>
</dbReference>
<name>A0ABW6VZA6_9ACTN</name>
<dbReference type="PROSITE" id="PS51186">
    <property type="entry name" value="GNAT"/>
    <property type="match status" value="1"/>
</dbReference>
<gene>
    <name evidence="2" type="ORF">ACFY3B_25575</name>
</gene>
<dbReference type="InterPro" id="IPR016181">
    <property type="entry name" value="Acyl_CoA_acyltransferase"/>
</dbReference>
<dbReference type="Gene3D" id="3.40.630.30">
    <property type="match status" value="1"/>
</dbReference>
<proteinExistence type="predicted"/>
<accession>A0ABW6VZA6</accession>
<dbReference type="GO" id="GO:0016746">
    <property type="term" value="F:acyltransferase activity"/>
    <property type="evidence" value="ECO:0007669"/>
    <property type="project" value="UniProtKB-KW"/>
</dbReference>
<keyword evidence="3" id="KW-1185">Reference proteome</keyword>
<evidence type="ECO:0000313" key="3">
    <source>
        <dbReference type="Proteomes" id="UP001602287"/>
    </source>
</evidence>
<feature type="domain" description="N-acetyltransferase" evidence="1">
    <location>
        <begin position="5"/>
        <end position="179"/>
    </location>
</feature>
<dbReference type="InterPro" id="IPR000182">
    <property type="entry name" value="GNAT_dom"/>
</dbReference>
<organism evidence="2 3">
    <name type="scientific">Micromonospora parva</name>
    <dbReference type="NCBI Taxonomy" id="1464048"/>
    <lineage>
        <taxon>Bacteria</taxon>
        <taxon>Bacillati</taxon>
        <taxon>Actinomycetota</taxon>
        <taxon>Actinomycetes</taxon>
        <taxon>Micromonosporales</taxon>
        <taxon>Micromonosporaceae</taxon>
        <taxon>Micromonospora</taxon>
    </lineage>
</organism>
<dbReference type="Pfam" id="PF00583">
    <property type="entry name" value="Acetyltransf_1"/>
    <property type="match status" value="1"/>
</dbReference>
<keyword evidence="2" id="KW-0012">Acyltransferase</keyword>